<keyword evidence="8" id="KW-1185">Reference proteome</keyword>
<dbReference type="Proteomes" id="UP001597497">
    <property type="component" value="Unassembled WGS sequence"/>
</dbReference>
<keyword evidence="5 6" id="KW-0472">Membrane</keyword>
<evidence type="ECO:0000256" key="3">
    <source>
        <dbReference type="ARBA" id="ARBA00022692"/>
    </source>
</evidence>
<evidence type="ECO:0000256" key="6">
    <source>
        <dbReference type="RuleBase" id="RU363041"/>
    </source>
</evidence>
<comment type="similarity">
    <text evidence="2 6">Belongs to the 4-toluene sulfonate uptake permease (TSUP) (TC 2.A.102) family.</text>
</comment>
<feature type="transmembrane region" description="Helical" evidence="6">
    <location>
        <begin position="145"/>
        <end position="175"/>
    </location>
</feature>
<feature type="transmembrane region" description="Helical" evidence="6">
    <location>
        <begin position="70"/>
        <end position="91"/>
    </location>
</feature>
<feature type="transmembrane region" description="Helical" evidence="6">
    <location>
        <begin position="211"/>
        <end position="231"/>
    </location>
</feature>
<evidence type="ECO:0000256" key="5">
    <source>
        <dbReference type="ARBA" id="ARBA00023136"/>
    </source>
</evidence>
<dbReference type="InterPro" id="IPR002781">
    <property type="entry name" value="TM_pro_TauE-like"/>
</dbReference>
<feature type="transmembrane region" description="Helical" evidence="6">
    <location>
        <begin position="103"/>
        <end position="124"/>
    </location>
</feature>
<accession>A0ABW5R9D5</accession>
<proteinExistence type="inferred from homology"/>
<dbReference type="Pfam" id="PF01925">
    <property type="entry name" value="TauE"/>
    <property type="match status" value="1"/>
</dbReference>
<evidence type="ECO:0000256" key="1">
    <source>
        <dbReference type="ARBA" id="ARBA00004141"/>
    </source>
</evidence>
<keyword evidence="4 6" id="KW-1133">Transmembrane helix</keyword>
<sequence>MDMWIALMGLMVGFLVGLTGVGGAALLTPILLLIGISPTVAVGTDLFYNSVTKLFGTIQHYRQKTIKMDVVLYLAYGSIPGAVVAIGMLTLFEQVFQNQEAVIKHALGIMLIVVAIATIYKQFFDRNRKQNRWQIKTLQEKKWMTISIGFLLGAVVGLTSVGSGSLFAIALIYFFAMKGSEVVGTDIAHAFLLVTVAGLLHAGLGNVDFGLAFNLLAGSIPGVILGSTLSAKVPTRPLRAIVATLILISGIKLL</sequence>
<evidence type="ECO:0000313" key="8">
    <source>
        <dbReference type="Proteomes" id="UP001597497"/>
    </source>
</evidence>
<evidence type="ECO:0000313" key="7">
    <source>
        <dbReference type="EMBL" id="MFD2671366.1"/>
    </source>
</evidence>
<comment type="caution">
    <text evidence="7">The sequence shown here is derived from an EMBL/GenBank/DDBJ whole genome shotgun (WGS) entry which is preliminary data.</text>
</comment>
<dbReference type="PANTHER" id="PTHR43701">
    <property type="entry name" value="MEMBRANE TRANSPORTER PROTEIN MJ0441-RELATED"/>
    <property type="match status" value="1"/>
</dbReference>
<dbReference type="RefSeq" id="WP_379928823.1">
    <property type="nucleotide sequence ID" value="NZ_JBHUMM010000010.1"/>
</dbReference>
<dbReference type="InterPro" id="IPR051598">
    <property type="entry name" value="TSUP/Inactive_protease-like"/>
</dbReference>
<dbReference type="EMBL" id="JBHUMM010000010">
    <property type="protein sequence ID" value="MFD2671366.1"/>
    <property type="molecule type" value="Genomic_DNA"/>
</dbReference>
<reference evidence="8" key="1">
    <citation type="journal article" date="2019" name="Int. J. Syst. Evol. Microbiol.">
        <title>The Global Catalogue of Microorganisms (GCM) 10K type strain sequencing project: providing services to taxonomists for standard genome sequencing and annotation.</title>
        <authorList>
            <consortium name="The Broad Institute Genomics Platform"/>
            <consortium name="The Broad Institute Genome Sequencing Center for Infectious Disease"/>
            <person name="Wu L."/>
            <person name="Ma J."/>
        </authorList>
    </citation>
    <scope>NUCLEOTIDE SEQUENCE [LARGE SCALE GENOMIC DNA]</scope>
    <source>
        <strain evidence="8">KCTC 33676</strain>
    </source>
</reference>
<evidence type="ECO:0000256" key="4">
    <source>
        <dbReference type="ARBA" id="ARBA00022989"/>
    </source>
</evidence>
<keyword evidence="3 6" id="KW-0812">Transmembrane</keyword>
<comment type="subcellular location">
    <subcellularLocation>
        <location evidence="6">Cell membrane</location>
        <topology evidence="6">Multi-pass membrane protein</topology>
    </subcellularLocation>
    <subcellularLocation>
        <location evidence="1">Membrane</location>
        <topology evidence="1">Multi-pass membrane protein</topology>
    </subcellularLocation>
</comment>
<name>A0ABW5R9D5_9BACL</name>
<keyword evidence="6" id="KW-1003">Cell membrane</keyword>
<feature type="transmembrane region" description="Helical" evidence="6">
    <location>
        <begin position="30"/>
        <end position="49"/>
    </location>
</feature>
<evidence type="ECO:0000256" key="2">
    <source>
        <dbReference type="ARBA" id="ARBA00009142"/>
    </source>
</evidence>
<gene>
    <name evidence="7" type="ORF">ACFSUC_07075</name>
</gene>
<feature type="transmembrane region" description="Helical" evidence="6">
    <location>
        <begin position="187"/>
        <end position="204"/>
    </location>
</feature>
<dbReference type="PANTHER" id="PTHR43701:SF2">
    <property type="entry name" value="MEMBRANE TRANSPORTER PROTEIN YJNA-RELATED"/>
    <property type="match status" value="1"/>
</dbReference>
<organism evidence="7 8">
    <name type="scientific">Marinicrinis sediminis</name>
    <dbReference type="NCBI Taxonomy" id="1652465"/>
    <lineage>
        <taxon>Bacteria</taxon>
        <taxon>Bacillati</taxon>
        <taxon>Bacillota</taxon>
        <taxon>Bacilli</taxon>
        <taxon>Bacillales</taxon>
        <taxon>Paenibacillaceae</taxon>
    </lineage>
</organism>
<protein>
    <recommendedName>
        <fullName evidence="6">Probable membrane transporter protein</fullName>
    </recommendedName>
</protein>